<evidence type="ECO:0000313" key="3">
    <source>
        <dbReference type="EMBL" id="SFD17136.1"/>
    </source>
</evidence>
<feature type="signal peptide" evidence="2">
    <location>
        <begin position="1"/>
        <end position="25"/>
    </location>
</feature>
<feature type="region of interest" description="Disordered" evidence="1">
    <location>
        <begin position="189"/>
        <end position="246"/>
    </location>
</feature>
<gene>
    <name evidence="3" type="ORF">SAMN02910406_03297</name>
</gene>
<organism evidence="3 4">
    <name type="scientific">Ruminococcus albus</name>
    <dbReference type="NCBI Taxonomy" id="1264"/>
    <lineage>
        <taxon>Bacteria</taxon>
        <taxon>Bacillati</taxon>
        <taxon>Bacillota</taxon>
        <taxon>Clostridia</taxon>
        <taxon>Eubacteriales</taxon>
        <taxon>Oscillospiraceae</taxon>
        <taxon>Ruminococcus</taxon>
    </lineage>
</organism>
<dbReference type="Proteomes" id="UP000182192">
    <property type="component" value="Unassembled WGS sequence"/>
</dbReference>
<sequence>MMNKKLFAMLASAALMASFAPSVFAEANDTATESAADTAVASDVTASLEIKAPATAEAGKEASFDVYLTSSIQLSGIQFNFTSDKGEITGFTFDDATMADLGFDDYDFTLTATEDFKALGNDDYQIMAVDTDFKDATVPSGTKIGTLTVKAGEEGDVITIDTKGNLANYDYGDGQAAWTTTPASVTVAAATESAPESAVAPESSSTADSVSSTSSSESTSTSESSKATTNTSSKATNGTTSNTNTGAASTAAVALAASAAALVVISKKRK</sequence>
<evidence type="ECO:0000256" key="2">
    <source>
        <dbReference type="SAM" id="SignalP"/>
    </source>
</evidence>
<proteinExistence type="predicted"/>
<protein>
    <recommendedName>
        <fullName evidence="5">LPXTG-motif cell wall anchor domain-containing protein</fullName>
    </recommendedName>
</protein>
<evidence type="ECO:0008006" key="5">
    <source>
        <dbReference type="Google" id="ProtNLM"/>
    </source>
</evidence>
<dbReference type="EMBL" id="FOKQ01000042">
    <property type="protein sequence ID" value="SFD17136.1"/>
    <property type="molecule type" value="Genomic_DNA"/>
</dbReference>
<feature type="chain" id="PRO_5010361156" description="LPXTG-motif cell wall anchor domain-containing protein" evidence="2">
    <location>
        <begin position="26"/>
        <end position="270"/>
    </location>
</feature>
<accession>A0A1I1Q4Q2</accession>
<reference evidence="3 4" key="1">
    <citation type="submission" date="2016-10" db="EMBL/GenBank/DDBJ databases">
        <authorList>
            <person name="de Groot N.N."/>
        </authorList>
    </citation>
    <scope>NUCLEOTIDE SEQUENCE [LARGE SCALE GENOMIC DNA]</scope>
    <source>
        <strain evidence="3 4">AR67</strain>
    </source>
</reference>
<keyword evidence="2" id="KW-0732">Signal</keyword>
<dbReference type="RefSeq" id="WP_242940883.1">
    <property type="nucleotide sequence ID" value="NZ_FOKQ01000042.1"/>
</dbReference>
<evidence type="ECO:0000256" key="1">
    <source>
        <dbReference type="SAM" id="MobiDB-lite"/>
    </source>
</evidence>
<dbReference type="AlphaFoldDB" id="A0A1I1Q4Q2"/>
<name>A0A1I1Q4Q2_RUMAL</name>
<evidence type="ECO:0000313" key="4">
    <source>
        <dbReference type="Proteomes" id="UP000182192"/>
    </source>
</evidence>